<name>A0ABS6NMT4_9BURK</name>
<sequence length="210" mass="23933">MKILKFFIPVLLVAGISWLAVDYFKKPKYEWIEICTAEGIKRVKYDDQGNLLAEEWISQIPAHLLLVEKSQSEAQNQVPEIKLIELDHVEVDRCWVRLLPGHLPAAAYFELKNNSGKELVLNAIKTPSYASAVMHENIRKQGMITMERLDKVSIAANGSLSFSLNTYHIMLENKQANLKPGDFISLQFYFQDEGMKTVQCKVNSPNSLSY</sequence>
<gene>
    <name evidence="1" type="ORF">KU392_06680</name>
</gene>
<dbReference type="RefSeq" id="WP_217734932.1">
    <property type="nucleotide sequence ID" value="NZ_JAHSPR010000004.1"/>
</dbReference>
<dbReference type="PANTHER" id="PTHR36302">
    <property type="entry name" value="BLR7088 PROTEIN"/>
    <property type="match status" value="1"/>
</dbReference>
<comment type="caution">
    <text evidence="1">The sequence shown here is derived from an EMBL/GenBank/DDBJ whole genome shotgun (WGS) entry which is preliminary data.</text>
</comment>
<dbReference type="EMBL" id="JAHSPR010000004">
    <property type="protein sequence ID" value="MBV4396940.1"/>
    <property type="molecule type" value="Genomic_DNA"/>
</dbReference>
<dbReference type="PANTHER" id="PTHR36302:SF1">
    <property type="entry name" value="COPPER CHAPERONE PCU(A)C"/>
    <property type="match status" value="1"/>
</dbReference>
<dbReference type="Proteomes" id="UP000722165">
    <property type="component" value="Unassembled WGS sequence"/>
</dbReference>
<keyword evidence="2" id="KW-1185">Reference proteome</keyword>
<dbReference type="Pfam" id="PF04314">
    <property type="entry name" value="PCuAC"/>
    <property type="match status" value="1"/>
</dbReference>
<evidence type="ECO:0000313" key="2">
    <source>
        <dbReference type="Proteomes" id="UP000722165"/>
    </source>
</evidence>
<dbReference type="InterPro" id="IPR007410">
    <property type="entry name" value="LpqE-like"/>
</dbReference>
<protein>
    <submittedName>
        <fullName evidence="1">Copper chaperone PCu(A)C</fullName>
    </submittedName>
</protein>
<dbReference type="InterPro" id="IPR058248">
    <property type="entry name" value="Lxx211020-like"/>
</dbReference>
<accession>A0ABS6NMT4</accession>
<reference evidence="1 2" key="1">
    <citation type="submission" date="2021-06" db="EMBL/GenBank/DDBJ databases">
        <authorList>
            <person name="Lu T."/>
            <person name="Wang Q."/>
            <person name="Han X."/>
        </authorList>
    </citation>
    <scope>NUCLEOTIDE SEQUENCE [LARGE SCALE GENOMIC DNA]</scope>
    <source>
        <strain evidence="1 2">LAM0050</strain>
    </source>
</reference>
<proteinExistence type="predicted"/>
<organism evidence="1 2">
    <name type="scientific">Advenella alkanexedens</name>
    <dbReference type="NCBI Taxonomy" id="1481665"/>
    <lineage>
        <taxon>Bacteria</taxon>
        <taxon>Pseudomonadati</taxon>
        <taxon>Pseudomonadota</taxon>
        <taxon>Betaproteobacteria</taxon>
        <taxon>Burkholderiales</taxon>
        <taxon>Alcaligenaceae</taxon>
    </lineage>
</organism>
<evidence type="ECO:0000313" key="1">
    <source>
        <dbReference type="EMBL" id="MBV4396940.1"/>
    </source>
</evidence>